<dbReference type="InterPro" id="IPR043128">
    <property type="entry name" value="Rev_trsase/Diguanyl_cyclase"/>
</dbReference>
<protein>
    <submittedName>
        <fullName evidence="1">SD27140p, putative</fullName>
    </submittedName>
</protein>
<organism evidence="1">
    <name type="scientific">Brugia malayi</name>
    <name type="common">Filarial nematode worm</name>
    <dbReference type="NCBI Taxonomy" id="6279"/>
    <lineage>
        <taxon>Eukaryota</taxon>
        <taxon>Metazoa</taxon>
        <taxon>Ecdysozoa</taxon>
        <taxon>Nematoda</taxon>
        <taxon>Chromadorea</taxon>
        <taxon>Rhabditida</taxon>
        <taxon>Spirurina</taxon>
        <taxon>Spiruromorpha</taxon>
        <taxon>Filarioidea</taxon>
        <taxon>Onchocercidae</taxon>
        <taxon>Brugia</taxon>
    </lineage>
</organism>
<dbReference type="AlphaFoldDB" id="A8NNK0"/>
<proteinExistence type="predicted"/>
<reference evidence="1" key="1">
    <citation type="journal article" date="2007" name="Science">
        <title>Draft genome of the filarial nematode parasite Brugia malayi.</title>
        <authorList>
            <person name="Ghedin E."/>
            <person name="Wang S."/>
            <person name="Spiro D."/>
            <person name="Caler E."/>
            <person name="Zhao Q."/>
            <person name="Crabtree J."/>
            <person name="Allen J.E."/>
            <person name="Delcher A.L."/>
            <person name="Guiliano D.B."/>
            <person name="Miranda-Saavedra D."/>
            <person name="Angiuoli S.V."/>
            <person name="Creasy T."/>
            <person name="Amedeo P."/>
            <person name="Haas B."/>
            <person name="El-Sayed N.M."/>
            <person name="Wortman J.R."/>
            <person name="Feldblyum T."/>
            <person name="Tallon L."/>
            <person name="Schatz M."/>
            <person name="Shumway M."/>
            <person name="Koo H."/>
            <person name="Salzberg S.L."/>
            <person name="Schobel S."/>
            <person name="Pertea M."/>
            <person name="Pop M."/>
            <person name="White O."/>
            <person name="Barton G.J."/>
            <person name="Carlow C.K."/>
            <person name="Crawford M.J."/>
            <person name="Daub J."/>
            <person name="Dimmic M.W."/>
            <person name="Estes C.F."/>
            <person name="Foster J.M."/>
            <person name="Ganatra M."/>
            <person name="Gregory W.F."/>
            <person name="Johnson N.M."/>
            <person name="Jin J."/>
            <person name="Komuniecki R."/>
            <person name="Korf I."/>
            <person name="Kumar S."/>
            <person name="Laney S."/>
            <person name="Li B.W."/>
            <person name="Li W."/>
            <person name="Lindblom T.H."/>
            <person name="Lustigman S."/>
            <person name="Ma D."/>
            <person name="Maina C.V."/>
            <person name="Martin D.M."/>
            <person name="McCarter J.P."/>
            <person name="McReynolds L."/>
            <person name="Mitreva M."/>
            <person name="Nutman T.B."/>
            <person name="Parkinson J."/>
            <person name="Peregrin-Alvarez J.M."/>
            <person name="Poole C."/>
            <person name="Ren Q."/>
            <person name="Saunders L."/>
            <person name="Sluder A.E."/>
            <person name="Smith K."/>
            <person name="Stanke M."/>
            <person name="Unnasch T.R."/>
            <person name="Ware J."/>
            <person name="Wei A.D."/>
            <person name="Weil G."/>
            <person name="Williams D.J."/>
            <person name="Zhang Y."/>
            <person name="Williams S.A."/>
            <person name="Fraser-Liggett C."/>
            <person name="Slatko B."/>
            <person name="Blaxter M.L."/>
            <person name="Scott A.L."/>
        </authorList>
    </citation>
    <scope>NUCLEOTIDE SEQUENCE [LARGE SCALE GENOMIC DNA]</scope>
</reference>
<accession>A8NNK0</accession>
<evidence type="ECO:0000313" key="1">
    <source>
        <dbReference type="EMBL" id="EDP38437.1"/>
    </source>
</evidence>
<sequence>MEPSKSKRINSGFYLVETKVGPIVAGYGQINNVNSNITQVETAIVCATIRRNVPGIDQFWKLELIGVKEEPETTDDDKASSQFKRSVSKYNGRYQVSWPWKETTQDYETNQCYYEILTLNKETTKLRAVYDASAHLKNDKSLNDVLYRGLSTLPDLCEVLLRFRMMENVIVVNVEKAFLQLELKPIDRNCTRFLWLRNIEKPMENTSVKCYRFKRVPFGIISSFLLSATLNHHLEINGNELAKEIKKNLYVDNVLISSATAEEA</sequence>
<dbReference type="Gene3D" id="3.10.10.10">
    <property type="entry name" value="HIV Type 1 Reverse Transcriptase, subunit A, domain 1"/>
    <property type="match status" value="1"/>
</dbReference>
<dbReference type="PANTHER" id="PTHR47331">
    <property type="entry name" value="PHD-TYPE DOMAIN-CONTAINING PROTEIN"/>
    <property type="match status" value="1"/>
</dbReference>
<dbReference type="InterPro" id="IPR043502">
    <property type="entry name" value="DNA/RNA_pol_sf"/>
</dbReference>
<gene>
    <name evidence="1" type="ORF">Bm1_06325</name>
</gene>
<dbReference type="SUPFAM" id="SSF56672">
    <property type="entry name" value="DNA/RNA polymerases"/>
    <property type="match status" value="1"/>
</dbReference>
<dbReference type="Gene3D" id="3.30.70.270">
    <property type="match status" value="1"/>
</dbReference>
<dbReference type="EMBL" id="DS237709">
    <property type="protein sequence ID" value="EDP38437.1"/>
    <property type="molecule type" value="Genomic_DNA"/>
</dbReference>
<name>A8NNK0_BRUMA</name>